<dbReference type="InterPro" id="IPR006145">
    <property type="entry name" value="PsdUridine_synth_RsuA/RluA"/>
</dbReference>
<evidence type="ECO:0000313" key="7">
    <source>
        <dbReference type="EMBL" id="KJY48558.1"/>
    </source>
</evidence>
<proteinExistence type="inferred from homology"/>
<accession>A0A0F4KR86</accession>
<dbReference type="InterPro" id="IPR000748">
    <property type="entry name" value="PsdUridine_synth_RsuA/RluB/E/F"/>
</dbReference>
<dbReference type="CDD" id="cd02870">
    <property type="entry name" value="PseudoU_synth_RsuA_like"/>
    <property type="match status" value="1"/>
</dbReference>
<dbReference type="FunFam" id="3.30.70.580:FF:000005">
    <property type="entry name" value="Pseudouridine synthase"/>
    <property type="match status" value="1"/>
</dbReference>
<evidence type="ECO:0000313" key="8">
    <source>
        <dbReference type="Proteomes" id="UP000033695"/>
    </source>
</evidence>
<dbReference type="EC" id="5.4.99.-" evidence="5"/>
<dbReference type="Gene3D" id="3.10.290.10">
    <property type="entry name" value="RNA-binding S4 domain"/>
    <property type="match status" value="1"/>
</dbReference>
<keyword evidence="2 4" id="KW-0694">RNA-binding</keyword>
<dbReference type="GO" id="GO:0000455">
    <property type="term" value="P:enzyme-directed rRNA pseudouridine synthesis"/>
    <property type="evidence" value="ECO:0007669"/>
    <property type="project" value="UniProtKB-ARBA"/>
</dbReference>
<dbReference type="InterPro" id="IPR018496">
    <property type="entry name" value="PsdUridine_synth_RsuA/RluB_CS"/>
</dbReference>
<evidence type="ECO:0000256" key="5">
    <source>
        <dbReference type="RuleBase" id="RU003887"/>
    </source>
</evidence>
<dbReference type="Pfam" id="PF01479">
    <property type="entry name" value="S4"/>
    <property type="match status" value="1"/>
</dbReference>
<comment type="caution">
    <text evidence="7">The sequence shown here is derived from an EMBL/GenBank/DDBJ whole genome shotgun (WGS) entry which is preliminary data.</text>
</comment>
<dbReference type="InterPro" id="IPR020103">
    <property type="entry name" value="PsdUridine_synth_cat_dom_sf"/>
</dbReference>
<dbReference type="NCBIfam" id="TIGR00093">
    <property type="entry name" value="pseudouridine synthase"/>
    <property type="match status" value="1"/>
</dbReference>
<protein>
    <recommendedName>
        <fullName evidence="5">Pseudouridine synthase</fullName>
        <ecNumber evidence="5">5.4.99.-</ecNumber>
    </recommendedName>
</protein>
<dbReference type="PANTHER" id="PTHR47683">
    <property type="entry name" value="PSEUDOURIDINE SYNTHASE FAMILY PROTEIN-RELATED"/>
    <property type="match status" value="1"/>
</dbReference>
<dbReference type="EMBL" id="JXBZ01000008">
    <property type="protein sequence ID" value="KJY48558.1"/>
    <property type="molecule type" value="Genomic_DNA"/>
</dbReference>
<dbReference type="SUPFAM" id="SSF55120">
    <property type="entry name" value="Pseudouridine synthase"/>
    <property type="match status" value="1"/>
</dbReference>
<evidence type="ECO:0000259" key="6">
    <source>
        <dbReference type="SMART" id="SM00363"/>
    </source>
</evidence>
<dbReference type="FunFam" id="3.10.290.10:FF:000003">
    <property type="entry name" value="Pseudouridine synthase"/>
    <property type="match status" value="1"/>
</dbReference>
<dbReference type="Pfam" id="PF00849">
    <property type="entry name" value="PseudoU_synth_2"/>
    <property type="match status" value="1"/>
</dbReference>
<dbReference type="PATRIC" id="fig|1218508.4.peg.944"/>
<dbReference type="GO" id="GO:0003723">
    <property type="term" value="F:RNA binding"/>
    <property type="evidence" value="ECO:0007669"/>
    <property type="project" value="UniProtKB-KW"/>
</dbReference>
<gene>
    <name evidence="7" type="ORF">JG29_09590</name>
</gene>
<sequence length="240" mass="27196">MENKQRLQKLIANAGVTSRRKAEKLIVNGQVRVNGEIVKELGSKFTVHDRIEVNGVPLERDPKIYILFYKPRGVISSVHDEKNRKVVTDYFTDIIEARIYPVGRLDYDTSGLLLLTNDGDLTNHLLHPRNQINKVYVAKVNGVIQSAALEQLRHGVKVNGKKTAAAKAELISVDQKKKTSIVKLTIHEGMNHQVKQMFQQVGAQVIKLKREQIGFLTLKGLTSGDWRFLKREEIKALKKL</sequence>
<dbReference type="Gene3D" id="3.30.70.580">
    <property type="entry name" value="Pseudouridine synthase I, catalytic domain, N-terminal subdomain"/>
    <property type="match status" value="1"/>
</dbReference>
<organism evidence="7 8">
    <name type="scientific">Bombilactobacillus mellis</name>
    <dbReference type="NCBI Taxonomy" id="1218508"/>
    <lineage>
        <taxon>Bacteria</taxon>
        <taxon>Bacillati</taxon>
        <taxon>Bacillota</taxon>
        <taxon>Bacilli</taxon>
        <taxon>Lactobacillales</taxon>
        <taxon>Lactobacillaceae</taxon>
        <taxon>Bombilactobacillus</taxon>
    </lineage>
</organism>
<dbReference type="Gene3D" id="3.30.70.1560">
    <property type="entry name" value="Alpha-L RNA-binding motif"/>
    <property type="match status" value="1"/>
</dbReference>
<dbReference type="FunFam" id="3.30.70.1560:FF:000001">
    <property type="entry name" value="Pseudouridine synthase"/>
    <property type="match status" value="1"/>
</dbReference>
<dbReference type="STRING" id="1218508.JG29_09590"/>
<dbReference type="GO" id="GO:0005829">
    <property type="term" value="C:cytosol"/>
    <property type="evidence" value="ECO:0007669"/>
    <property type="project" value="UniProtKB-ARBA"/>
</dbReference>
<dbReference type="Proteomes" id="UP000033695">
    <property type="component" value="Unassembled WGS sequence"/>
</dbReference>
<dbReference type="InterPro" id="IPR036986">
    <property type="entry name" value="S4_RNA-bd_sf"/>
</dbReference>
<dbReference type="SUPFAM" id="SSF55174">
    <property type="entry name" value="Alpha-L RNA-binding motif"/>
    <property type="match status" value="1"/>
</dbReference>
<evidence type="ECO:0000256" key="4">
    <source>
        <dbReference type="PROSITE-ProRule" id="PRU00182"/>
    </source>
</evidence>
<dbReference type="InterPro" id="IPR002942">
    <property type="entry name" value="S4_RNA-bd"/>
</dbReference>
<dbReference type="CDD" id="cd00165">
    <property type="entry name" value="S4"/>
    <property type="match status" value="1"/>
</dbReference>
<dbReference type="PANTHER" id="PTHR47683:SF2">
    <property type="entry name" value="RNA-BINDING S4 DOMAIN-CONTAINING PROTEIN"/>
    <property type="match status" value="1"/>
</dbReference>
<dbReference type="PROSITE" id="PS01149">
    <property type="entry name" value="PSI_RSU"/>
    <property type="match status" value="1"/>
</dbReference>
<dbReference type="HOGENOM" id="CLU_024979_1_2_9"/>
<keyword evidence="3 5" id="KW-0413">Isomerase</keyword>
<dbReference type="PROSITE" id="PS50889">
    <property type="entry name" value="S4"/>
    <property type="match status" value="1"/>
</dbReference>
<dbReference type="RefSeq" id="WP_045922823.1">
    <property type="nucleotide sequence ID" value="NZ_JAAEDY010000001.1"/>
</dbReference>
<dbReference type="AlphaFoldDB" id="A0A0F4KR86"/>
<evidence type="ECO:0000256" key="2">
    <source>
        <dbReference type="ARBA" id="ARBA00022884"/>
    </source>
</evidence>
<evidence type="ECO:0000256" key="1">
    <source>
        <dbReference type="ARBA" id="ARBA00008348"/>
    </source>
</evidence>
<reference evidence="7 8" key="1">
    <citation type="submission" date="2014-12" db="EMBL/GenBank/DDBJ databases">
        <title>Comparative genomics of the lactic acid bacteria isolated from the honey bee gut.</title>
        <authorList>
            <person name="Ellegaard K.M."/>
            <person name="Tamarit D."/>
            <person name="Javelind E."/>
            <person name="Olofsson T."/>
            <person name="Andersson S.G."/>
            <person name="Vasquez A."/>
        </authorList>
    </citation>
    <scope>NUCLEOTIDE SEQUENCE [LARGE SCALE GENOMIC DNA]</scope>
    <source>
        <strain evidence="7 8">Hon2</strain>
    </source>
</reference>
<comment type="similarity">
    <text evidence="1 5">Belongs to the pseudouridine synthase RsuA family.</text>
</comment>
<dbReference type="InterPro" id="IPR042092">
    <property type="entry name" value="PsdUridine_s_RsuA/RluB/E/F_cat"/>
</dbReference>
<dbReference type="OrthoDB" id="9807213at2"/>
<keyword evidence="8" id="KW-1185">Reference proteome</keyword>
<feature type="domain" description="RNA-binding S4" evidence="6">
    <location>
        <begin position="5"/>
        <end position="64"/>
    </location>
</feature>
<dbReference type="GO" id="GO:0120159">
    <property type="term" value="F:rRNA pseudouridine synthase activity"/>
    <property type="evidence" value="ECO:0007669"/>
    <property type="project" value="UniProtKB-ARBA"/>
</dbReference>
<name>A0A0F4KR86_9LACO</name>
<evidence type="ECO:0000256" key="3">
    <source>
        <dbReference type="ARBA" id="ARBA00023235"/>
    </source>
</evidence>
<dbReference type="SMART" id="SM00363">
    <property type="entry name" value="S4"/>
    <property type="match status" value="1"/>
</dbReference>
<dbReference type="InterPro" id="IPR050343">
    <property type="entry name" value="RsuA_PseudoU_synthase"/>
</dbReference>
<dbReference type="InterPro" id="IPR020094">
    <property type="entry name" value="TruA/RsuA/RluB/E/F_N"/>
</dbReference>